<keyword evidence="1" id="KW-0472">Membrane</keyword>
<reference evidence="4 5" key="1">
    <citation type="submission" date="2023-07" db="EMBL/GenBank/DDBJ databases">
        <title>Sorghum-associated microbial communities from plants grown in Nebraska, USA.</title>
        <authorList>
            <person name="Schachtman D."/>
        </authorList>
    </citation>
    <scope>NUCLEOTIDE SEQUENCE [LARGE SCALE GENOMIC DNA]</scope>
    <source>
        <strain evidence="4 5">BE313</strain>
    </source>
</reference>
<evidence type="ECO:0000259" key="3">
    <source>
        <dbReference type="PROSITE" id="PS50887"/>
    </source>
</evidence>
<keyword evidence="1" id="KW-0812">Transmembrane</keyword>
<organism evidence="4 5">
    <name type="scientific">Rhodoferax ferrireducens</name>
    <dbReference type="NCBI Taxonomy" id="192843"/>
    <lineage>
        <taxon>Bacteria</taxon>
        <taxon>Pseudomonadati</taxon>
        <taxon>Pseudomonadota</taxon>
        <taxon>Betaproteobacteria</taxon>
        <taxon>Burkholderiales</taxon>
        <taxon>Comamonadaceae</taxon>
        <taxon>Rhodoferax</taxon>
    </lineage>
</organism>
<dbReference type="Proteomes" id="UP001180487">
    <property type="component" value="Unassembled WGS sequence"/>
</dbReference>
<comment type="caution">
    <text evidence="4">The sequence shown here is derived from an EMBL/GenBank/DDBJ whole genome shotgun (WGS) entry which is preliminary data.</text>
</comment>
<dbReference type="InterPro" id="IPR029787">
    <property type="entry name" value="Nucleotide_cyclase"/>
</dbReference>
<dbReference type="SUPFAM" id="SSF55073">
    <property type="entry name" value="Nucleotide cyclase"/>
    <property type="match status" value="1"/>
</dbReference>
<feature type="transmembrane region" description="Helical" evidence="1">
    <location>
        <begin position="153"/>
        <end position="172"/>
    </location>
</feature>
<feature type="transmembrane region" description="Helical" evidence="1">
    <location>
        <begin position="6"/>
        <end position="30"/>
    </location>
</feature>
<protein>
    <submittedName>
        <fullName evidence="4">Diguanylate cyclase (GGDEF)-like protein/PAS domain S-box-containing protein</fullName>
    </submittedName>
</protein>
<dbReference type="PROSITE" id="PS50883">
    <property type="entry name" value="EAL"/>
    <property type="match status" value="1"/>
</dbReference>
<dbReference type="Pfam" id="PF00990">
    <property type="entry name" value="GGDEF"/>
    <property type="match status" value="1"/>
</dbReference>
<dbReference type="Gene3D" id="3.30.70.270">
    <property type="match status" value="1"/>
</dbReference>
<dbReference type="RefSeq" id="WP_310374312.1">
    <property type="nucleotide sequence ID" value="NZ_JAVDXT010000002.1"/>
</dbReference>
<accession>A0ABU2CAF8</accession>
<dbReference type="InterPro" id="IPR052155">
    <property type="entry name" value="Biofilm_reg_signaling"/>
</dbReference>
<dbReference type="CDD" id="cd01949">
    <property type="entry name" value="GGDEF"/>
    <property type="match status" value="1"/>
</dbReference>
<dbReference type="Gene3D" id="3.20.20.450">
    <property type="entry name" value="EAL domain"/>
    <property type="match status" value="1"/>
</dbReference>
<dbReference type="Pfam" id="PF00563">
    <property type="entry name" value="EAL"/>
    <property type="match status" value="1"/>
</dbReference>
<proteinExistence type="predicted"/>
<dbReference type="InterPro" id="IPR035919">
    <property type="entry name" value="EAL_sf"/>
</dbReference>
<evidence type="ECO:0000256" key="1">
    <source>
        <dbReference type="SAM" id="Phobius"/>
    </source>
</evidence>
<dbReference type="NCBIfam" id="TIGR00254">
    <property type="entry name" value="GGDEF"/>
    <property type="match status" value="1"/>
</dbReference>
<evidence type="ECO:0000313" key="4">
    <source>
        <dbReference type="EMBL" id="MDR7378308.1"/>
    </source>
</evidence>
<evidence type="ECO:0000259" key="2">
    <source>
        <dbReference type="PROSITE" id="PS50883"/>
    </source>
</evidence>
<dbReference type="CDD" id="cd01948">
    <property type="entry name" value="EAL"/>
    <property type="match status" value="1"/>
</dbReference>
<feature type="domain" description="EAL" evidence="2">
    <location>
        <begin position="506"/>
        <end position="759"/>
    </location>
</feature>
<dbReference type="InterPro" id="IPR000014">
    <property type="entry name" value="PAS"/>
</dbReference>
<dbReference type="Gene3D" id="3.30.450.20">
    <property type="entry name" value="PAS domain"/>
    <property type="match status" value="1"/>
</dbReference>
<dbReference type="Pfam" id="PF13188">
    <property type="entry name" value="PAS_8"/>
    <property type="match status" value="1"/>
</dbReference>
<dbReference type="NCBIfam" id="TIGR00229">
    <property type="entry name" value="sensory_box"/>
    <property type="match status" value="1"/>
</dbReference>
<name>A0ABU2CAF8_9BURK</name>
<dbReference type="PANTHER" id="PTHR44757">
    <property type="entry name" value="DIGUANYLATE CYCLASE DGCP"/>
    <property type="match status" value="1"/>
</dbReference>
<dbReference type="EMBL" id="JAVDXT010000002">
    <property type="protein sequence ID" value="MDR7378308.1"/>
    <property type="molecule type" value="Genomic_DNA"/>
</dbReference>
<feature type="domain" description="GGDEF" evidence="3">
    <location>
        <begin position="364"/>
        <end position="497"/>
    </location>
</feature>
<dbReference type="SMART" id="SM00052">
    <property type="entry name" value="EAL"/>
    <property type="match status" value="1"/>
</dbReference>
<dbReference type="SUPFAM" id="SSF55785">
    <property type="entry name" value="PYP-like sensor domain (PAS domain)"/>
    <property type="match status" value="1"/>
</dbReference>
<gene>
    <name evidence="4" type="ORF">J2X19_002987</name>
</gene>
<feature type="transmembrane region" description="Helical" evidence="1">
    <location>
        <begin position="65"/>
        <end position="90"/>
    </location>
</feature>
<keyword evidence="1" id="KW-1133">Transmembrane helix</keyword>
<keyword evidence="5" id="KW-1185">Reference proteome</keyword>
<dbReference type="SMART" id="SM00267">
    <property type="entry name" value="GGDEF"/>
    <property type="match status" value="1"/>
</dbReference>
<dbReference type="InterPro" id="IPR001633">
    <property type="entry name" value="EAL_dom"/>
</dbReference>
<dbReference type="InterPro" id="IPR043128">
    <property type="entry name" value="Rev_trsase/Diguanyl_cyclase"/>
</dbReference>
<dbReference type="InterPro" id="IPR000160">
    <property type="entry name" value="GGDEF_dom"/>
</dbReference>
<evidence type="ECO:0000313" key="5">
    <source>
        <dbReference type="Proteomes" id="UP001180487"/>
    </source>
</evidence>
<dbReference type="PANTHER" id="PTHR44757:SF2">
    <property type="entry name" value="BIOFILM ARCHITECTURE MAINTENANCE PROTEIN MBAA"/>
    <property type="match status" value="1"/>
</dbReference>
<dbReference type="SUPFAM" id="SSF141868">
    <property type="entry name" value="EAL domain-like"/>
    <property type="match status" value="1"/>
</dbReference>
<dbReference type="InterPro" id="IPR035965">
    <property type="entry name" value="PAS-like_dom_sf"/>
</dbReference>
<dbReference type="PROSITE" id="PS50887">
    <property type="entry name" value="GGDEF"/>
    <property type="match status" value="1"/>
</dbReference>
<sequence length="764" mass="83311">MSALNPLIVYSLAVNAATGLAVGMALLWVWRSHRELLLTRDLAFSQLLQAVVPLGYWASQMADHRVAALGLSVAVFAQIGSVALILRGSCRLSGWTVSRTEWALFLGLLSVAGLWVVVFNDPSLMAWASPLFITVAGVAVTRGLRRSTPADRLVGPLLVLLGLNQVQFALWGQAALVLQFNIGTGLRLVLGLVLMYAALARASTASRHLRMRFQQLVERSHQGIFVLVGQQVRYANPALLSIYGVTRLAELSATGLLRGLRREEIDEVAVHFRQLDSGMVDEVHWEGLRQRQNGSSVWLRFSAWRTLWGEEEATQVLVTDQTADHDATQALLYQATHDELTGLPNRSALLQRLRQCCVPLPERPEFGLVLLGVDRFKLFNEAHGHSMGDEVLKALAAAVVRELGQGCDLMRLGADEFAFLARPYQDGDSAAAMARRVQKLLLQPLVLPQHRFFIDVSMGIALYPEHAQDAEALLRAANAAMHAAKRTPGTSMALAEARFERGSSELLAQEQALRTGIELREFSLHYQPKVDAHTGRLTSFEALARWDRPGVGAISPVEFIAVAERTGLIEELGLLLLTLACKQVVDWRNRFARLVPVAVNVSPLQMLDGGFPALVEQLLYSCDLPAEAITLEITESAAVANLEQAREQIQQLRAMGIAVGLDDFGTGFSSLNMLRSLPLQSVKIDRGLIEPLPVADAAAVVRAICQLAGALRLEVVAEGIETQAQAQAARAAGCHELQGELFAMPLAPADAERWLAGIQANVYA</sequence>
<feature type="transmembrane region" description="Helical" evidence="1">
    <location>
        <begin position="102"/>
        <end position="118"/>
    </location>
</feature>
<feature type="transmembrane region" description="Helical" evidence="1">
    <location>
        <begin position="124"/>
        <end position="141"/>
    </location>
</feature>